<accession>A0ABP9AXG4</accession>
<keyword evidence="1" id="KW-0732">Signal</keyword>
<protein>
    <recommendedName>
        <fullName evidence="4">Nuclear transport factor 2 family protein</fullName>
    </recommendedName>
</protein>
<dbReference type="Proteomes" id="UP001499959">
    <property type="component" value="Unassembled WGS sequence"/>
</dbReference>
<sequence length="184" mass="19524">MIRAMASAAVLAATVPVAALSPAIAYAAEPNDAYRACKGSTHDAPKLVCDGGYRESFEAAANDVLRHFDAGDHVGLAAEILAGDHPQAASVGRTEIESMAAELKQAIEYVDADSGRRFASIDLFARVEGKRHDPKATYATLSHLRVCGGRICEEQVVMKNVDGGWQLFGLHIIYEPASAPEKGS</sequence>
<gene>
    <name evidence="2" type="ORF">GCM10023307_09020</name>
</gene>
<reference evidence="3" key="1">
    <citation type="journal article" date="2019" name="Int. J. Syst. Evol. Microbiol.">
        <title>The Global Catalogue of Microorganisms (GCM) 10K type strain sequencing project: providing services to taxonomists for standard genome sequencing and annotation.</title>
        <authorList>
            <consortium name="The Broad Institute Genomics Platform"/>
            <consortium name="The Broad Institute Genome Sequencing Center for Infectious Disease"/>
            <person name="Wu L."/>
            <person name="Ma J."/>
        </authorList>
    </citation>
    <scope>NUCLEOTIDE SEQUENCE [LARGE SCALE GENOMIC DNA]</scope>
    <source>
        <strain evidence="3">JCM 18204</strain>
    </source>
</reference>
<evidence type="ECO:0000313" key="3">
    <source>
        <dbReference type="Proteomes" id="UP001499959"/>
    </source>
</evidence>
<feature type="signal peptide" evidence="1">
    <location>
        <begin position="1"/>
        <end position="27"/>
    </location>
</feature>
<evidence type="ECO:0008006" key="4">
    <source>
        <dbReference type="Google" id="ProtNLM"/>
    </source>
</evidence>
<keyword evidence="3" id="KW-1185">Reference proteome</keyword>
<dbReference type="RefSeq" id="WP_345302110.1">
    <property type="nucleotide sequence ID" value="NZ_BAABJE010000002.1"/>
</dbReference>
<dbReference type="EMBL" id="BAABJE010000002">
    <property type="protein sequence ID" value="GAA4786420.1"/>
    <property type="molecule type" value="Genomic_DNA"/>
</dbReference>
<comment type="caution">
    <text evidence="2">The sequence shown here is derived from an EMBL/GenBank/DDBJ whole genome shotgun (WGS) entry which is preliminary data.</text>
</comment>
<evidence type="ECO:0000313" key="2">
    <source>
        <dbReference type="EMBL" id="GAA4786420.1"/>
    </source>
</evidence>
<feature type="chain" id="PRO_5047084449" description="Nuclear transport factor 2 family protein" evidence="1">
    <location>
        <begin position="28"/>
        <end position="184"/>
    </location>
</feature>
<organism evidence="2 3">
    <name type="scientific">Lysobacter hankyongensis</name>
    <dbReference type="NCBI Taxonomy" id="1176535"/>
    <lineage>
        <taxon>Bacteria</taxon>
        <taxon>Pseudomonadati</taxon>
        <taxon>Pseudomonadota</taxon>
        <taxon>Gammaproteobacteria</taxon>
        <taxon>Lysobacterales</taxon>
        <taxon>Lysobacteraceae</taxon>
        <taxon>Lysobacter</taxon>
    </lineage>
</organism>
<name>A0ABP9AXG4_9GAMM</name>
<proteinExistence type="predicted"/>
<evidence type="ECO:0000256" key="1">
    <source>
        <dbReference type="SAM" id="SignalP"/>
    </source>
</evidence>